<protein>
    <submittedName>
        <fullName evidence="1">Uncharacterized protein</fullName>
    </submittedName>
</protein>
<evidence type="ECO:0000313" key="2">
    <source>
        <dbReference type="Proteomes" id="UP001458880"/>
    </source>
</evidence>
<organism evidence="1 2">
    <name type="scientific">Popillia japonica</name>
    <name type="common">Japanese beetle</name>
    <dbReference type="NCBI Taxonomy" id="7064"/>
    <lineage>
        <taxon>Eukaryota</taxon>
        <taxon>Metazoa</taxon>
        <taxon>Ecdysozoa</taxon>
        <taxon>Arthropoda</taxon>
        <taxon>Hexapoda</taxon>
        <taxon>Insecta</taxon>
        <taxon>Pterygota</taxon>
        <taxon>Neoptera</taxon>
        <taxon>Endopterygota</taxon>
        <taxon>Coleoptera</taxon>
        <taxon>Polyphaga</taxon>
        <taxon>Scarabaeiformia</taxon>
        <taxon>Scarabaeidae</taxon>
        <taxon>Rutelinae</taxon>
        <taxon>Popillia</taxon>
    </lineage>
</organism>
<keyword evidence="2" id="KW-1185">Reference proteome</keyword>
<dbReference type="Proteomes" id="UP001458880">
    <property type="component" value="Unassembled WGS sequence"/>
</dbReference>
<reference evidence="1 2" key="1">
    <citation type="journal article" date="2024" name="BMC Genomics">
        <title>De novo assembly and annotation of Popillia japonica's genome with initial clues to its potential as an invasive pest.</title>
        <authorList>
            <person name="Cucini C."/>
            <person name="Boschi S."/>
            <person name="Funari R."/>
            <person name="Cardaioli E."/>
            <person name="Iannotti N."/>
            <person name="Marturano G."/>
            <person name="Paoli F."/>
            <person name="Bruttini M."/>
            <person name="Carapelli A."/>
            <person name="Frati F."/>
            <person name="Nardi F."/>
        </authorList>
    </citation>
    <scope>NUCLEOTIDE SEQUENCE [LARGE SCALE GENOMIC DNA]</scope>
    <source>
        <strain evidence="1">DMR45628</strain>
    </source>
</reference>
<name>A0AAW1JHN7_POPJA</name>
<accession>A0AAW1JHN7</accession>
<proteinExistence type="predicted"/>
<comment type="caution">
    <text evidence="1">The sequence shown here is derived from an EMBL/GenBank/DDBJ whole genome shotgun (WGS) entry which is preliminary data.</text>
</comment>
<dbReference type="EMBL" id="JASPKY010000368">
    <property type="protein sequence ID" value="KAK9703486.1"/>
    <property type="molecule type" value="Genomic_DNA"/>
</dbReference>
<gene>
    <name evidence="1" type="ORF">QE152_g29278</name>
</gene>
<evidence type="ECO:0000313" key="1">
    <source>
        <dbReference type="EMBL" id="KAK9703486.1"/>
    </source>
</evidence>
<sequence length="172" mass="19863">MEDGRAATKKKRLTDVKPGGSWTKLMARLGNITKKTYEDHISRTIPQSKEDFVVAYYKIRDSMKVKFLRVEEEEEITMYYQLIAVSGFNESEIFALNWETVSKNLTYESQAKSTNEMEDGRAATKKKRLTDVKPGGSWTKLMARLGKITKKTYEDHISRTILQSKEDFVVAY</sequence>
<dbReference type="AlphaFoldDB" id="A0AAW1JHN7"/>